<feature type="site" description="Participates in a stacking interaction with the thymidine ring of dTDP-4-oxo-6-deoxyglucose" evidence="6">
    <location>
        <position position="138"/>
    </location>
</feature>
<accession>A0A6N8IYX0</accession>
<evidence type="ECO:0000256" key="2">
    <source>
        <dbReference type="ARBA" id="ARBA00001997"/>
    </source>
</evidence>
<dbReference type="Pfam" id="PF00908">
    <property type="entry name" value="dTDP_sugar_isom"/>
    <property type="match status" value="1"/>
</dbReference>
<comment type="catalytic activity">
    <reaction evidence="1 7">
        <text>dTDP-4-dehydro-6-deoxy-alpha-D-glucose = dTDP-4-dehydro-beta-L-rhamnose</text>
        <dbReference type="Rhea" id="RHEA:16969"/>
        <dbReference type="ChEBI" id="CHEBI:57649"/>
        <dbReference type="ChEBI" id="CHEBI:62830"/>
        <dbReference type="EC" id="5.1.3.13"/>
    </reaction>
</comment>
<dbReference type="InterPro" id="IPR014710">
    <property type="entry name" value="RmlC-like_jellyroll"/>
</dbReference>
<dbReference type="SUPFAM" id="SSF51182">
    <property type="entry name" value="RmlC-like cupins"/>
    <property type="match status" value="1"/>
</dbReference>
<name>A0A6N8IYX0_9BURK</name>
<dbReference type="GO" id="GO:0008830">
    <property type="term" value="F:dTDP-4-dehydrorhamnose 3,5-epimerase activity"/>
    <property type="evidence" value="ECO:0007669"/>
    <property type="project" value="UniProtKB-UniRule"/>
</dbReference>
<feature type="active site" description="Proton donor" evidence="5">
    <location>
        <position position="132"/>
    </location>
</feature>
<feature type="region of interest" description="Disordered" evidence="8">
    <location>
        <begin position="165"/>
        <end position="190"/>
    </location>
</feature>
<dbReference type="GO" id="GO:0019305">
    <property type="term" value="P:dTDP-rhamnose biosynthetic process"/>
    <property type="evidence" value="ECO:0007669"/>
    <property type="project" value="UniProtKB-UniRule"/>
</dbReference>
<evidence type="ECO:0000313" key="9">
    <source>
        <dbReference type="EMBL" id="MVQ31193.1"/>
    </source>
</evidence>
<dbReference type="EMBL" id="WSEL01000009">
    <property type="protein sequence ID" value="MVQ31193.1"/>
    <property type="molecule type" value="Genomic_DNA"/>
</dbReference>
<evidence type="ECO:0000256" key="5">
    <source>
        <dbReference type="PIRSR" id="PIRSR600888-1"/>
    </source>
</evidence>
<proteinExistence type="inferred from homology"/>
<dbReference type="EC" id="5.1.3.13" evidence="3 7"/>
<evidence type="ECO:0000256" key="3">
    <source>
        <dbReference type="ARBA" id="ARBA00012098"/>
    </source>
</evidence>
<dbReference type="NCBIfam" id="TIGR01221">
    <property type="entry name" value="rmlC"/>
    <property type="match status" value="1"/>
</dbReference>
<feature type="active site" description="Proton acceptor" evidence="5">
    <location>
        <position position="62"/>
    </location>
</feature>
<evidence type="ECO:0000313" key="10">
    <source>
        <dbReference type="Proteomes" id="UP000469385"/>
    </source>
</evidence>
<comment type="subunit">
    <text evidence="7">Homodimer.</text>
</comment>
<evidence type="ECO:0000256" key="4">
    <source>
        <dbReference type="ARBA" id="ARBA00019595"/>
    </source>
</evidence>
<keyword evidence="7 9" id="KW-0413">Isomerase</keyword>
<organism evidence="9 10">
    <name type="scientific">Ramlibacter pinisoli</name>
    <dbReference type="NCBI Taxonomy" id="2682844"/>
    <lineage>
        <taxon>Bacteria</taxon>
        <taxon>Pseudomonadati</taxon>
        <taxon>Pseudomonadota</taxon>
        <taxon>Betaproteobacteria</taxon>
        <taxon>Burkholderiales</taxon>
        <taxon>Comamonadaceae</taxon>
        <taxon>Ramlibacter</taxon>
    </lineage>
</organism>
<dbReference type="RefSeq" id="WP_157399272.1">
    <property type="nucleotide sequence ID" value="NZ_WSEL01000009.1"/>
</dbReference>
<comment type="pathway">
    <text evidence="7">Carbohydrate biosynthesis; dTDP-L-rhamnose biosynthesis.</text>
</comment>
<evidence type="ECO:0000256" key="8">
    <source>
        <dbReference type="SAM" id="MobiDB-lite"/>
    </source>
</evidence>
<evidence type="ECO:0000256" key="1">
    <source>
        <dbReference type="ARBA" id="ARBA00001298"/>
    </source>
</evidence>
<keyword evidence="10" id="KW-1185">Reference proteome</keyword>
<dbReference type="PANTHER" id="PTHR21047:SF2">
    <property type="entry name" value="THYMIDINE DIPHOSPHO-4-KETO-RHAMNOSE 3,5-EPIMERASE"/>
    <property type="match status" value="1"/>
</dbReference>
<dbReference type="GO" id="GO:0000271">
    <property type="term" value="P:polysaccharide biosynthetic process"/>
    <property type="evidence" value="ECO:0007669"/>
    <property type="project" value="TreeGrafter"/>
</dbReference>
<dbReference type="Proteomes" id="UP000469385">
    <property type="component" value="Unassembled WGS sequence"/>
</dbReference>
<gene>
    <name evidence="9" type="primary">rfbC</name>
    <name evidence="9" type="ORF">GON04_17170</name>
</gene>
<evidence type="ECO:0000256" key="6">
    <source>
        <dbReference type="PIRSR" id="PIRSR600888-3"/>
    </source>
</evidence>
<dbReference type="InterPro" id="IPR011051">
    <property type="entry name" value="RmlC_Cupin_sf"/>
</dbReference>
<dbReference type="CDD" id="cd00438">
    <property type="entry name" value="cupin_RmlC"/>
    <property type="match status" value="1"/>
</dbReference>
<dbReference type="UniPathway" id="UPA00124"/>
<comment type="caution">
    <text evidence="9">The sequence shown here is derived from an EMBL/GenBank/DDBJ whole genome shotgun (WGS) entry which is preliminary data.</text>
</comment>
<comment type="function">
    <text evidence="2 7">Catalyzes the epimerization of the C3' and C5'positions of dTDP-6-deoxy-D-xylo-4-hexulose, forming dTDP-6-deoxy-L-lyxo-4-hexulose.</text>
</comment>
<reference evidence="9 10" key="1">
    <citation type="submission" date="2019-12" db="EMBL/GenBank/DDBJ databases">
        <authorList>
            <person name="Huq M.A."/>
        </authorList>
    </citation>
    <scope>NUCLEOTIDE SEQUENCE [LARGE SCALE GENOMIC DNA]</scope>
    <source>
        <strain evidence="9 10">MAH-25</strain>
    </source>
</reference>
<dbReference type="AlphaFoldDB" id="A0A6N8IYX0"/>
<dbReference type="InterPro" id="IPR000888">
    <property type="entry name" value="RmlC-like"/>
</dbReference>
<evidence type="ECO:0000256" key="7">
    <source>
        <dbReference type="RuleBase" id="RU364069"/>
    </source>
</evidence>
<sequence length="190" mass="21467">MIFTATELPGATVVDLEPRRDERGQFARTWCEREFAAHGLPSRMVQGSVSVNHQAGTLRGMHFQGAPHQEDKLVRCLRGAVWDAIVDLRPESPTYCRWIGVELTESNGRMLLVPKGFAHGFITLTDDAVVSYQMSAFYEPTAERGARHDDPAFDIRWPQPVRQISDKDRSWPDFIPEPGRSPGALERMHP</sequence>
<dbReference type="PANTHER" id="PTHR21047">
    <property type="entry name" value="DTDP-6-DEOXY-D-GLUCOSE-3,5 EPIMERASE"/>
    <property type="match status" value="1"/>
</dbReference>
<dbReference type="Gene3D" id="2.60.120.10">
    <property type="entry name" value="Jelly Rolls"/>
    <property type="match status" value="1"/>
</dbReference>
<comment type="similarity">
    <text evidence="7">Belongs to the dTDP-4-dehydrorhamnose 3,5-epimerase family.</text>
</comment>
<dbReference type="GO" id="GO:0005829">
    <property type="term" value="C:cytosol"/>
    <property type="evidence" value="ECO:0007669"/>
    <property type="project" value="TreeGrafter"/>
</dbReference>
<protein>
    <recommendedName>
        <fullName evidence="4 7">dTDP-4-dehydrorhamnose 3,5-epimerase</fullName>
        <ecNumber evidence="3 7">5.1.3.13</ecNumber>
    </recommendedName>
    <alternativeName>
        <fullName evidence="7">Thymidine diphospho-4-keto-rhamnose 3,5-epimerase</fullName>
    </alternativeName>
</protein>